<feature type="transmembrane region" description="Helical" evidence="5">
    <location>
        <begin position="129"/>
        <end position="148"/>
    </location>
</feature>
<keyword evidence="2 5" id="KW-0812">Transmembrane</keyword>
<reference evidence="6" key="1">
    <citation type="submission" date="2021-10" db="EMBL/GenBank/DDBJ databases">
        <title>Tropical sea cucumber genome reveals ecological adaptation and Cuvierian tubules defense mechanism.</title>
        <authorList>
            <person name="Chen T."/>
        </authorList>
    </citation>
    <scope>NUCLEOTIDE SEQUENCE</scope>
    <source>
        <strain evidence="6">Nanhai2018</strain>
        <tissue evidence="6">Muscle</tissue>
    </source>
</reference>
<keyword evidence="3 5" id="KW-1133">Transmembrane helix</keyword>
<dbReference type="Pfam" id="PF01124">
    <property type="entry name" value="MAPEG"/>
    <property type="match status" value="1"/>
</dbReference>
<name>A0A9Q1BPW5_HOLLE</name>
<keyword evidence="7" id="KW-1185">Reference proteome</keyword>
<sequence>MQKAVALEQKTLRRRVYLVTCVMLVCCYLAVHYAPLPTPNEPSLINRVVFTTRCLVVSLIPLMFGIGVVGAMRYYDMENMGANPVKEKVTYKFDVTRRYLQNTLEQTILHVILQLSLSTFLPNEYLPLIPTFITFFVIGRIIFLIGYMDEKRPINRGPGFAITWLTNIFSFLLCLVFLIWKGPSYQP</sequence>
<gene>
    <name evidence="6" type="ORF">HOLleu_26948</name>
</gene>
<evidence type="ECO:0000313" key="7">
    <source>
        <dbReference type="Proteomes" id="UP001152320"/>
    </source>
</evidence>
<feature type="transmembrane region" description="Helical" evidence="5">
    <location>
        <begin position="55"/>
        <end position="75"/>
    </location>
</feature>
<dbReference type="PANTHER" id="PTHR31004:SF1">
    <property type="entry name" value="TRANSMEMBRANE PROTEIN 79"/>
    <property type="match status" value="1"/>
</dbReference>
<dbReference type="Gene3D" id="1.20.120.550">
    <property type="entry name" value="Membrane associated eicosanoid/glutathione metabolism-like domain"/>
    <property type="match status" value="1"/>
</dbReference>
<dbReference type="Proteomes" id="UP001152320">
    <property type="component" value="Chromosome 13"/>
</dbReference>
<evidence type="ECO:0000256" key="4">
    <source>
        <dbReference type="ARBA" id="ARBA00023136"/>
    </source>
</evidence>
<dbReference type="InterPro" id="IPR023352">
    <property type="entry name" value="MAPEG-like_dom_sf"/>
</dbReference>
<feature type="transmembrane region" description="Helical" evidence="5">
    <location>
        <begin position="16"/>
        <end position="35"/>
    </location>
</feature>
<feature type="transmembrane region" description="Helical" evidence="5">
    <location>
        <begin position="160"/>
        <end position="180"/>
    </location>
</feature>
<dbReference type="SUPFAM" id="SSF161084">
    <property type="entry name" value="MAPEG domain-like"/>
    <property type="match status" value="1"/>
</dbReference>
<dbReference type="InterPro" id="IPR001129">
    <property type="entry name" value="Membr-assoc_MAPEG"/>
</dbReference>
<evidence type="ECO:0000256" key="5">
    <source>
        <dbReference type="SAM" id="Phobius"/>
    </source>
</evidence>
<dbReference type="GO" id="GO:0005765">
    <property type="term" value="C:lysosomal membrane"/>
    <property type="evidence" value="ECO:0007669"/>
    <property type="project" value="TreeGrafter"/>
</dbReference>
<dbReference type="AlphaFoldDB" id="A0A9Q1BPW5"/>
<dbReference type="GO" id="GO:0032588">
    <property type="term" value="C:trans-Golgi network membrane"/>
    <property type="evidence" value="ECO:0007669"/>
    <property type="project" value="TreeGrafter"/>
</dbReference>
<evidence type="ECO:0000313" key="6">
    <source>
        <dbReference type="EMBL" id="KAJ8030504.1"/>
    </source>
</evidence>
<dbReference type="OrthoDB" id="8887147at2759"/>
<accession>A0A9Q1BPW5</accession>
<evidence type="ECO:0000256" key="3">
    <source>
        <dbReference type="ARBA" id="ARBA00022989"/>
    </source>
</evidence>
<keyword evidence="4 5" id="KW-0472">Membrane</keyword>
<proteinExistence type="predicted"/>
<protein>
    <submittedName>
        <fullName evidence="6">Transmembrane protein 79</fullName>
    </submittedName>
</protein>
<comment type="caution">
    <text evidence="6">The sequence shown here is derived from an EMBL/GenBank/DDBJ whole genome shotgun (WGS) entry which is preliminary data.</text>
</comment>
<dbReference type="PANTHER" id="PTHR31004">
    <property type="entry name" value="TRANSMEMBRANE PROTEIN 79"/>
    <property type="match status" value="1"/>
</dbReference>
<dbReference type="GO" id="GO:0045055">
    <property type="term" value="P:regulated exocytosis"/>
    <property type="evidence" value="ECO:0007669"/>
    <property type="project" value="TreeGrafter"/>
</dbReference>
<comment type="subcellular location">
    <subcellularLocation>
        <location evidence="1">Membrane</location>
    </subcellularLocation>
</comment>
<evidence type="ECO:0000256" key="2">
    <source>
        <dbReference type="ARBA" id="ARBA00022692"/>
    </source>
</evidence>
<evidence type="ECO:0000256" key="1">
    <source>
        <dbReference type="ARBA" id="ARBA00004370"/>
    </source>
</evidence>
<dbReference type="EMBL" id="JAIZAY010000013">
    <property type="protein sequence ID" value="KAJ8030504.1"/>
    <property type="molecule type" value="Genomic_DNA"/>
</dbReference>
<organism evidence="6 7">
    <name type="scientific">Holothuria leucospilota</name>
    <name type="common">Black long sea cucumber</name>
    <name type="synonym">Mertensiothuria leucospilota</name>
    <dbReference type="NCBI Taxonomy" id="206669"/>
    <lineage>
        <taxon>Eukaryota</taxon>
        <taxon>Metazoa</taxon>
        <taxon>Echinodermata</taxon>
        <taxon>Eleutherozoa</taxon>
        <taxon>Echinozoa</taxon>
        <taxon>Holothuroidea</taxon>
        <taxon>Aspidochirotacea</taxon>
        <taxon>Aspidochirotida</taxon>
        <taxon>Holothuriidae</taxon>
        <taxon>Holothuria</taxon>
    </lineage>
</organism>